<feature type="transmembrane region" description="Helical" evidence="8">
    <location>
        <begin position="358"/>
        <end position="380"/>
    </location>
</feature>
<dbReference type="Gene3D" id="1.20.1250.20">
    <property type="entry name" value="MFS general substrate transporter like domains"/>
    <property type="match status" value="1"/>
</dbReference>
<dbReference type="InterPro" id="IPR005829">
    <property type="entry name" value="Sugar_transporter_CS"/>
</dbReference>
<keyword evidence="4 8" id="KW-0812">Transmembrane</keyword>
<feature type="domain" description="Major facilitator superfamily (MFS) profile" evidence="9">
    <location>
        <begin position="30"/>
        <end position="474"/>
    </location>
</feature>
<feature type="transmembrane region" description="Helical" evidence="8">
    <location>
        <begin position="132"/>
        <end position="154"/>
    </location>
</feature>
<evidence type="ECO:0000313" key="10">
    <source>
        <dbReference type="EMBL" id="KAK9721084.1"/>
    </source>
</evidence>
<feature type="transmembrane region" description="Helical" evidence="8">
    <location>
        <begin position="452"/>
        <end position="470"/>
    </location>
</feature>
<protein>
    <submittedName>
        <fullName evidence="10">Bifunctional purine biosynthesis protein PurH</fullName>
    </submittedName>
</protein>
<feature type="transmembrane region" description="Helical" evidence="8">
    <location>
        <begin position="195"/>
        <end position="216"/>
    </location>
</feature>
<evidence type="ECO:0000256" key="7">
    <source>
        <dbReference type="RuleBase" id="RU003346"/>
    </source>
</evidence>
<accession>A0ABR2W5R2</accession>
<keyword evidence="11" id="KW-1185">Reference proteome</keyword>
<dbReference type="PRINTS" id="PR00171">
    <property type="entry name" value="SUGRTRNSPORT"/>
</dbReference>
<evidence type="ECO:0000313" key="11">
    <source>
        <dbReference type="Proteomes" id="UP001479436"/>
    </source>
</evidence>
<dbReference type="InterPro" id="IPR045263">
    <property type="entry name" value="GLUT"/>
</dbReference>
<evidence type="ECO:0000256" key="2">
    <source>
        <dbReference type="ARBA" id="ARBA00010992"/>
    </source>
</evidence>
<feature type="transmembrane region" description="Helical" evidence="8">
    <location>
        <begin position="109"/>
        <end position="126"/>
    </location>
</feature>
<feature type="transmembrane region" description="Helical" evidence="8">
    <location>
        <begin position="418"/>
        <end position="440"/>
    </location>
</feature>
<evidence type="ECO:0000259" key="9">
    <source>
        <dbReference type="PROSITE" id="PS50850"/>
    </source>
</evidence>
<gene>
    <name evidence="10" type="primary">HGT20_7</name>
    <name evidence="10" type="ORF">K7432_003689</name>
</gene>
<dbReference type="Pfam" id="PF00083">
    <property type="entry name" value="Sugar_tr"/>
    <property type="match status" value="1"/>
</dbReference>
<dbReference type="InterPro" id="IPR003663">
    <property type="entry name" value="Sugar/inositol_transpt"/>
</dbReference>
<dbReference type="InterPro" id="IPR020846">
    <property type="entry name" value="MFS_dom"/>
</dbReference>
<evidence type="ECO:0000256" key="4">
    <source>
        <dbReference type="ARBA" id="ARBA00022692"/>
    </source>
</evidence>
<feature type="transmembrane region" description="Helical" evidence="8">
    <location>
        <begin position="21"/>
        <end position="39"/>
    </location>
</feature>
<dbReference type="PANTHER" id="PTHR23503:SF8">
    <property type="entry name" value="FACILITATED GLUCOSE TRANSPORTER PROTEIN 1"/>
    <property type="match status" value="1"/>
</dbReference>
<organism evidence="10 11">
    <name type="scientific">Basidiobolus ranarum</name>
    <dbReference type="NCBI Taxonomy" id="34480"/>
    <lineage>
        <taxon>Eukaryota</taxon>
        <taxon>Fungi</taxon>
        <taxon>Fungi incertae sedis</taxon>
        <taxon>Zoopagomycota</taxon>
        <taxon>Entomophthoromycotina</taxon>
        <taxon>Basidiobolomycetes</taxon>
        <taxon>Basidiobolales</taxon>
        <taxon>Basidiobolaceae</taxon>
        <taxon>Basidiobolus</taxon>
    </lineage>
</organism>
<dbReference type="Proteomes" id="UP001479436">
    <property type="component" value="Unassembled WGS sequence"/>
</dbReference>
<feature type="transmembrane region" description="Helical" evidence="8">
    <location>
        <begin position="294"/>
        <end position="317"/>
    </location>
</feature>
<dbReference type="NCBIfam" id="TIGR00879">
    <property type="entry name" value="SP"/>
    <property type="match status" value="1"/>
</dbReference>
<reference evidence="10 11" key="1">
    <citation type="submission" date="2023-04" db="EMBL/GenBank/DDBJ databases">
        <title>Genome of Basidiobolus ranarum AG-B5.</title>
        <authorList>
            <person name="Stajich J.E."/>
            <person name="Carter-House D."/>
            <person name="Gryganskyi A."/>
        </authorList>
    </citation>
    <scope>NUCLEOTIDE SEQUENCE [LARGE SCALE GENOMIC DNA]</scope>
    <source>
        <strain evidence="10 11">AG-B5</strain>
    </source>
</reference>
<keyword evidence="6 8" id="KW-0472">Membrane</keyword>
<evidence type="ECO:0000256" key="6">
    <source>
        <dbReference type="ARBA" id="ARBA00023136"/>
    </source>
</evidence>
<dbReference type="PROSITE" id="PS00216">
    <property type="entry name" value="SUGAR_TRANSPORT_1"/>
    <property type="match status" value="1"/>
</dbReference>
<dbReference type="InterPro" id="IPR005828">
    <property type="entry name" value="MFS_sugar_transport-like"/>
</dbReference>
<dbReference type="PROSITE" id="PS50850">
    <property type="entry name" value="MFS"/>
    <property type="match status" value="1"/>
</dbReference>
<sequence length="477" mass="51105">MKSKIVVEHEHENLEVDSREFTISPYIAFCAFTCALSSFSTGYNIGSPNTVGDTISQCDPSQYPPSTFPPCFPMGPTLWGFSVGIFSIGCLIGGLGAGPVAERIGRKKALMLNNIFFIGAGLLQGLAPNIPILTIGRLVSGFGGGAACVLVPTYNAEIATRRYSGTIGVMTQAFMVTGTLVSQSLGLVLNTVPGWRILFALSGIIAMIQVILLPFCTETPYWYLHKGSVHESKAALQRFRPGCIVDREFEELKMICRDDTKSLSTNEINDQPSGGHRSLGLLEILSTPFTRGRLLNALVIHIIQQLSGINGILLYSSSIFRSSFGAQNSLYVTVGIAALMVVMTIVSSAIIDRVGRKPLLLLGDVTISVSLTLLVIGSVLHINTLVIISVSLFVCGFAIGIGPIPWMITPELLPPTAVGAGTSAAVAVNWFVNFCVGFAFPSLQASLQGWTFLPFAIFTALAAVYIILYVPETKNIK</sequence>
<keyword evidence="3 7" id="KW-0813">Transport</keyword>
<feature type="transmembrane region" description="Helical" evidence="8">
    <location>
        <begin position="329"/>
        <end position="351"/>
    </location>
</feature>
<evidence type="ECO:0000256" key="1">
    <source>
        <dbReference type="ARBA" id="ARBA00004141"/>
    </source>
</evidence>
<evidence type="ECO:0000256" key="8">
    <source>
        <dbReference type="SAM" id="Phobius"/>
    </source>
</evidence>
<dbReference type="EMBL" id="JASJQH010006991">
    <property type="protein sequence ID" value="KAK9721084.1"/>
    <property type="molecule type" value="Genomic_DNA"/>
</dbReference>
<comment type="subcellular location">
    <subcellularLocation>
        <location evidence="1">Membrane</location>
        <topology evidence="1">Multi-pass membrane protein</topology>
    </subcellularLocation>
</comment>
<dbReference type="PANTHER" id="PTHR23503">
    <property type="entry name" value="SOLUTE CARRIER FAMILY 2"/>
    <property type="match status" value="1"/>
</dbReference>
<keyword evidence="5 8" id="KW-1133">Transmembrane helix</keyword>
<feature type="transmembrane region" description="Helical" evidence="8">
    <location>
        <begin position="386"/>
        <end position="406"/>
    </location>
</feature>
<dbReference type="SUPFAM" id="SSF103473">
    <property type="entry name" value="MFS general substrate transporter"/>
    <property type="match status" value="1"/>
</dbReference>
<evidence type="ECO:0000256" key="5">
    <source>
        <dbReference type="ARBA" id="ARBA00022989"/>
    </source>
</evidence>
<evidence type="ECO:0000256" key="3">
    <source>
        <dbReference type="ARBA" id="ARBA00022448"/>
    </source>
</evidence>
<dbReference type="InterPro" id="IPR036259">
    <property type="entry name" value="MFS_trans_sf"/>
</dbReference>
<feature type="transmembrane region" description="Helical" evidence="8">
    <location>
        <begin position="166"/>
        <end position="189"/>
    </location>
</feature>
<comment type="similarity">
    <text evidence="2 7">Belongs to the major facilitator superfamily. Sugar transporter (TC 2.A.1.1) family.</text>
</comment>
<feature type="transmembrane region" description="Helical" evidence="8">
    <location>
        <begin position="78"/>
        <end position="97"/>
    </location>
</feature>
<proteinExistence type="inferred from homology"/>
<name>A0ABR2W5R2_9FUNG</name>
<comment type="caution">
    <text evidence="10">The sequence shown here is derived from an EMBL/GenBank/DDBJ whole genome shotgun (WGS) entry which is preliminary data.</text>
</comment>